<evidence type="ECO:0000256" key="2">
    <source>
        <dbReference type="ARBA" id="ARBA00004922"/>
    </source>
</evidence>
<organism evidence="13 14">
    <name type="scientific">Glossina pallidipes</name>
    <name type="common">Tsetse fly</name>
    <dbReference type="NCBI Taxonomy" id="7398"/>
    <lineage>
        <taxon>Eukaryota</taxon>
        <taxon>Metazoa</taxon>
        <taxon>Ecdysozoa</taxon>
        <taxon>Arthropoda</taxon>
        <taxon>Hexapoda</taxon>
        <taxon>Insecta</taxon>
        <taxon>Pterygota</taxon>
        <taxon>Neoptera</taxon>
        <taxon>Endopterygota</taxon>
        <taxon>Diptera</taxon>
        <taxon>Brachycera</taxon>
        <taxon>Muscomorpha</taxon>
        <taxon>Hippoboscoidea</taxon>
        <taxon>Glossinidae</taxon>
        <taxon>Glossina</taxon>
    </lineage>
</organism>
<dbReference type="InterPro" id="IPR036111">
    <property type="entry name" value="Mal/L-sulfo/L-lacto_DH-like_sf"/>
</dbReference>
<feature type="transmembrane region" description="Helical" evidence="12">
    <location>
        <begin position="159"/>
        <end position="177"/>
    </location>
</feature>
<accession>A0A1A9ZX93</accession>
<dbReference type="Proteomes" id="UP000092445">
    <property type="component" value="Unassembled WGS sequence"/>
</dbReference>
<dbReference type="AlphaFoldDB" id="A0A1A9ZX93"/>
<keyword evidence="8" id="KW-0256">Endoplasmic reticulum</keyword>
<evidence type="ECO:0000256" key="6">
    <source>
        <dbReference type="ARBA" id="ARBA00022679"/>
    </source>
</evidence>
<comment type="similarity">
    <text evidence="3">Belongs to the LDH2/MDH2 oxidoreductase family.</text>
</comment>
<keyword evidence="5" id="KW-0328">Glycosyltransferase</keyword>
<evidence type="ECO:0000256" key="12">
    <source>
        <dbReference type="SAM" id="Phobius"/>
    </source>
</evidence>
<dbReference type="PANTHER" id="PTHR11091">
    <property type="entry name" value="OXIDOREDUCTASE-RELATED"/>
    <property type="match status" value="1"/>
</dbReference>
<dbReference type="InterPro" id="IPR003767">
    <property type="entry name" value="Malate/L-lactate_DH-like"/>
</dbReference>
<keyword evidence="14" id="KW-1185">Reference proteome</keyword>
<dbReference type="GO" id="GO:0016758">
    <property type="term" value="F:hexosyltransferase activity"/>
    <property type="evidence" value="ECO:0007669"/>
    <property type="project" value="InterPro"/>
</dbReference>
<keyword evidence="7 12" id="KW-0812">Transmembrane</keyword>
<keyword evidence="11 12" id="KW-0472">Membrane</keyword>
<keyword evidence="6" id="KW-0808">Transferase</keyword>
<reference evidence="14" key="1">
    <citation type="submission" date="2014-03" db="EMBL/GenBank/DDBJ databases">
        <authorList>
            <person name="Aksoy S."/>
            <person name="Warren W."/>
            <person name="Wilson R.K."/>
        </authorList>
    </citation>
    <scope>NUCLEOTIDE SEQUENCE [LARGE SCALE GENOMIC DNA]</scope>
    <source>
        <strain evidence="14">IAEA</strain>
    </source>
</reference>
<keyword evidence="9 12" id="KW-1133">Transmembrane helix</keyword>
<dbReference type="EnsemblMetazoa" id="GPAI027932-RA">
    <property type="protein sequence ID" value="GPAI027932-PA"/>
    <property type="gene ID" value="GPAI027932"/>
</dbReference>
<evidence type="ECO:0000313" key="14">
    <source>
        <dbReference type="Proteomes" id="UP000092445"/>
    </source>
</evidence>
<evidence type="ECO:0000256" key="4">
    <source>
        <dbReference type="ARBA" id="ARBA00008715"/>
    </source>
</evidence>
<comment type="pathway">
    <text evidence="2">Protein modification; protein glycosylation.</text>
</comment>
<evidence type="ECO:0000256" key="1">
    <source>
        <dbReference type="ARBA" id="ARBA00004477"/>
    </source>
</evidence>
<evidence type="ECO:0000256" key="9">
    <source>
        <dbReference type="ARBA" id="ARBA00022989"/>
    </source>
</evidence>
<evidence type="ECO:0000256" key="7">
    <source>
        <dbReference type="ARBA" id="ARBA00022692"/>
    </source>
</evidence>
<dbReference type="Gene3D" id="3.30.1370.60">
    <property type="entry name" value="Hypothetical oxidoreductase yiak, domain 2"/>
    <property type="match status" value="1"/>
</dbReference>
<evidence type="ECO:0000256" key="8">
    <source>
        <dbReference type="ARBA" id="ARBA00022824"/>
    </source>
</evidence>
<name>A0A1A9ZX93_GLOPL</name>
<dbReference type="Pfam" id="PF03155">
    <property type="entry name" value="Alg6_Alg8"/>
    <property type="match status" value="1"/>
</dbReference>
<sequence>MEKLVSIAESRRCMIDCFKILGGSAKLCRTAAGYRGHISHGLNRLQHYLNDLSTKSADGTAASKILKESPAITWVDGCNGFGAVVGNFCMDLDIKKSKKVGVGWVSAKNSNHYEMSAAFSFSLALNYKQMELYHALPFFTYLLRSCLVENCFSKKLMKFLKIACVVTLTFLALWMPWLTSLDSLISTASRLFPLSRGVFEDKVANIWCSLNVIYKFR</sequence>
<dbReference type="STRING" id="7398.A0A1A9ZX93"/>
<evidence type="ECO:0000256" key="5">
    <source>
        <dbReference type="ARBA" id="ARBA00022676"/>
    </source>
</evidence>
<dbReference type="PANTHER" id="PTHR11091:SF0">
    <property type="entry name" value="MALATE DEHYDROGENASE"/>
    <property type="match status" value="1"/>
</dbReference>
<dbReference type="InterPro" id="IPR043143">
    <property type="entry name" value="Mal/L-sulf/L-lact_DH-like_NADP"/>
</dbReference>
<dbReference type="VEuPathDB" id="VectorBase:GPAI027932"/>
<evidence type="ECO:0000256" key="11">
    <source>
        <dbReference type="ARBA" id="ARBA00023136"/>
    </source>
</evidence>
<dbReference type="GO" id="GO:0016491">
    <property type="term" value="F:oxidoreductase activity"/>
    <property type="evidence" value="ECO:0007669"/>
    <property type="project" value="UniProtKB-KW"/>
</dbReference>
<comment type="subcellular location">
    <subcellularLocation>
        <location evidence="1">Endoplasmic reticulum membrane</location>
        <topology evidence="1">Multi-pass membrane protein</topology>
    </subcellularLocation>
</comment>
<comment type="similarity">
    <text evidence="4">Belongs to the ALG6/ALG8 glucosyltransferase family.</text>
</comment>
<dbReference type="GO" id="GO:0005789">
    <property type="term" value="C:endoplasmic reticulum membrane"/>
    <property type="evidence" value="ECO:0007669"/>
    <property type="project" value="UniProtKB-SubCell"/>
</dbReference>
<protein>
    <submittedName>
        <fullName evidence="13">Alpha-1,3-glucosyltransferase</fullName>
    </submittedName>
</protein>
<reference evidence="13" key="2">
    <citation type="submission" date="2020-05" db="UniProtKB">
        <authorList>
            <consortium name="EnsemblMetazoa"/>
        </authorList>
    </citation>
    <scope>IDENTIFICATION</scope>
    <source>
        <strain evidence="13">IAEA</strain>
    </source>
</reference>
<dbReference type="InterPro" id="IPR004856">
    <property type="entry name" value="Glyco_trans_ALG6/ALG8"/>
</dbReference>
<proteinExistence type="inferred from homology"/>
<evidence type="ECO:0000256" key="3">
    <source>
        <dbReference type="ARBA" id="ARBA00006056"/>
    </source>
</evidence>
<evidence type="ECO:0000256" key="10">
    <source>
        <dbReference type="ARBA" id="ARBA00023002"/>
    </source>
</evidence>
<keyword evidence="10" id="KW-0560">Oxidoreductase</keyword>
<dbReference type="UniPathway" id="UPA00378"/>
<dbReference type="SUPFAM" id="SSF89733">
    <property type="entry name" value="L-sulfolactate dehydrogenase-like"/>
    <property type="match status" value="1"/>
</dbReference>
<evidence type="ECO:0000313" key="13">
    <source>
        <dbReference type="EnsemblMetazoa" id="GPAI027932-PA"/>
    </source>
</evidence>